<keyword evidence="3" id="KW-0597">Phosphoprotein</keyword>
<accession>C8X095</accession>
<dbReference type="Pfam" id="PF02518">
    <property type="entry name" value="HATPase_c"/>
    <property type="match status" value="1"/>
</dbReference>
<name>C8X095_DESRD</name>
<dbReference type="KEGG" id="drt:Dret_0423"/>
<evidence type="ECO:0000256" key="1">
    <source>
        <dbReference type="ARBA" id="ARBA00000085"/>
    </source>
</evidence>
<dbReference type="Pfam" id="PF13426">
    <property type="entry name" value="PAS_9"/>
    <property type="match status" value="1"/>
</dbReference>
<dbReference type="GO" id="GO:0005524">
    <property type="term" value="F:ATP binding"/>
    <property type="evidence" value="ECO:0007669"/>
    <property type="project" value="UniProtKB-KW"/>
</dbReference>
<evidence type="ECO:0000313" key="8">
    <source>
        <dbReference type="Proteomes" id="UP000001052"/>
    </source>
</evidence>
<dbReference type="STRING" id="485915.Dret_0423"/>
<dbReference type="EMBL" id="CP001734">
    <property type="protein sequence ID" value="ACV67720.1"/>
    <property type="molecule type" value="Genomic_DNA"/>
</dbReference>
<dbReference type="RefSeq" id="WP_015750878.1">
    <property type="nucleotide sequence ID" value="NC_013223.1"/>
</dbReference>
<proteinExistence type="predicted"/>
<gene>
    <name evidence="7" type="ordered locus">Dret_0423</name>
</gene>
<dbReference type="InterPro" id="IPR036890">
    <property type="entry name" value="HATPase_C_sf"/>
</dbReference>
<dbReference type="eggNOG" id="COG3852">
    <property type="taxonomic scope" value="Bacteria"/>
</dbReference>
<dbReference type="Pfam" id="PF08448">
    <property type="entry name" value="PAS_4"/>
    <property type="match status" value="1"/>
</dbReference>
<dbReference type="PANTHER" id="PTHR43065:SF42">
    <property type="entry name" value="TWO-COMPONENT SENSOR PPRA"/>
    <property type="match status" value="1"/>
</dbReference>
<feature type="domain" description="Histidine kinase" evidence="4">
    <location>
        <begin position="267"/>
        <end position="491"/>
    </location>
</feature>
<organism evidence="7 8">
    <name type="scientific">Desulfohalobium retbaense (strain ATCC 49708 / DSM 5692 / JCM 16813 / HR100)</name>
    <dbReference type="NCBI Taxonomy" id="485915"/>
    <lineage>
        <taxon>Bacteria</taxon>
        <taxon>Pseudomonadati</taxon>
        <taxon>Thermodesulfobacteriota</taxon>
        <taxon>Desulfovibrionia</taxon>
        <taxon>Desulfovibrionales</taxon>
        <taxon>Desulfohalobiaceae</taxon>
        <taxon>Desulfohalobium</taxon>
    </lineage>
</organism>
<dbReference type="PROSITE" id="PS50112">
    <property type="entry name" value="PAS"/>
    <property type="match status" value="2"/>
</dbReference>
<evidence type="ECO:0000259" key="5">
    <source>
        <dbReference type="PROSITE" id="PS50112"/>
    </source>
</evidence>
<evidence type="ECO:0000259" key="4">
    <source>
        <dbReference type="PROSITE" id="PS50109"/>
    </source>
</evidence>
<dbReference type="Gene3D" id="1.10.287.130">
    <property type="match status" value="1"/>
</dbReference>
<feature type="domain" description="PAS" evidence="5">
    <location>
        <begin position="129"/>
        <end position="199"/>
    </location>
</feature>
<dbReference type="SMART" id="SM00387">
    <property type="entry name" value="HATPase_c"/>
    <property type="match status" value="1"/>
</dbReference>
<keyword evidence="7" id="KW-0808">Transferase</keyword>
<dbReference type="CDD" id="cd00130">
    <property type="entry name" value="PAS"/>
    <property type="match status" value="2"/>
</dbReference>
<evidence type="ECO:0000313" key="7">
    <source>
        <dbReference type="EMBL" id="ACV67720.1"/>
    </source>
</evidence>
<dbReference type="Pfam" id="PF00512">
    <property type="entry name" value="HisKA"/>
    <property type="match status" value="1"/>
</dbReference>
<dbReference type="NCBIfam" id="TIGR00229">
    <property type="entry name" value="sensory_box"/>
    <property type="match status" value="2"/>
</dbReference>
<evidence type="ECO:0000256" key="3">
    <source>
        <dbReference type="ARBA" id="ARBA00022553"/>
    </source>
</evidence>
<protein>
    <recommendedName>
        <fullName evidence="2">histidine kinase</fullName>
        <ecNumber evidence="2">2.7.13.3</ecNumber>
    </recommendedName>
</protein>
<dbReference type="InterPro" id="IPR036097">
    <property type="entry name" value="HisK_dim/P_sf"/>
</dbReference>
<dbReference type="Gene3D" id="3.30.565.10">
    <property type="entry name" value="Histidine kinase-like ATPase, C-terminal domain"/>
    <property type="match status" value="1"/>
</dbReference>
<dbReference type="InterPro" id="IPR003661">
    <property type="entry name" value="HisK_dim/P_dom"/>
</dbReference>
<dbReference type="SUPFAM" id="SSF55874">
    <property type="entry name" value="ATPase domain of HSP90 chaperone/DNA topoisomerase II/histidine kinase"/>
    <property type="match status" value="1"/>
</dbReference>
<dbReference type="Proteomes" id="UP000001052">
    <property type="component" value="Chromosome"/>
</dbReference>
<sequence>MAQHRLLETYGLDLLRAVLETTSDAIYVLDSEDLVVELNAPAAVQRGAPLETLRGRPWYDLFDNEVGQRRRQILAMARNQKEMLHYEDRIEPGLVFDVRIQPLFDACASVVGRVICMRDISQARKQERERLRLGTAIEQAVEAVLIMDENLVIQYVNQSFEDLTGYSQQQAKGLPLDVLYQDSEQRRWYAAISATLSQGEIWVGRTRNTGKDGRLFRVEKTVAPIRGQSGVILGYVSVWRDLGPVEQLERQLRTAQKMEAIGTLASGIAHDFNNILGPILLNAQLLLERSPLCDEERDLLQEINDAAERARHLVRQILHLGRRREAEQPVPFRLSTIIKECCKLLRPTLPETLRIEHRLHTEQDTIVADPTQIHQAIMNLCTNAVHAMDRRPGVLRFVLQTADPETIRTKPQLNVGRPYICLAIEDSGRGMSEEVLSQVFDPFFTTKNDGLGTGLGLPVVQNIITQLGGTVTVQSAPGQGSVFALYLPLAPAEAFINE</sequence>
<dbReference type="CDD" id="cd00082">
    <property type="entry name" value="HisKA"/>
    <property type="match status" value="1"/>
</dbReference>
<dbReference type="InterPro" id="IPR000700">
    <property type="entry name" value="PAS-assoc_C"/>
</dbReference>
<dbReference type="SUPFAM" id="SSF47384">
    <property type="entry name" value="Homodimeric domain of signal transducing histidine kinase"/>
    <property type="match status" value="1"/>
</dbReference>
<dbReference type="EC" id="2.7.13.3" evidence="2"/>
<dbReference type="SUPFAM" id="SSF55785">
    <property type="entry name" value="PYP-like sensor domain (PAS domain)"/>
    <property type="match status" value="2"/>
</dbReference>
<dbReference type="InterPro" id="IPR003594">
    <property type="entry name" value="HATPase_dom"/>
</dbReference>
<feature type="domain" description="PAS" evidence="5">
    <location>
        <begin position="11"/>
        <end position="81"/>
    </location>
</feature>
<dbReference type="GO" id="GO:0000155">
    <property type="term" value="F:phosphorelay sensor kinase activity"/>
    <property type="evidence" value="ECO:0007669"/>
    <property type="project" value="InterPro"/>
</dbReference>
<dbReference type="SMART" id="SM00091">
    <property type="entry name" value="PAS"/>
    <property type="match status" value="2"/>
</dbReference>
<dbReference type="InterPro" id="IPR013656">
    <property type="entry name" value="PAS_4"/>
</dbReference>
<dbReference type="AlphaFoldDB" id="C8X095"/>
<reference evidence="8" key="1">
    <citation type="submission" date="2009-09" db="EMBL/GenBank/DDBJ databases">
        <title>The complete chromosome of Desulfohalobium retbaense DSM 5692.</title>
        <authorList>
            <consortium name="US DOE Joint Genome Institute (JGI-PGF)"/>
            <person name="Lucas S."/>
            <person name="Copeland A."/>
            <person name="Lapidus A."/>
            <person name="Glavina del Rio T."/>
            <person name="Dalin E."/>
            <person name="Tice H."/>
            <person name="Bruce D."/>
            <person name="Goodwin L."/>
            <person name="Pitluck S."/>
            <person name="Kyrpides N."/>
            <person name="Mavromatis K."/>
            <person name="Ivanova N."/>
            <person name="Mikhailova N."/>
            <person name="Munk A.C."/>
            <person name="Brettin T."/>
            <person name="Detter J.C."/>
            <person name="Han C."/>
            <person name="Tapia R."/>
            <person name="Larimer F."/>
            <person name="Land M."/>
            <person name="Hauser L."/>
            <person name="Markowitz V."/>
            <person name="Cheng J.-F."/>
            <person name="Hugenholtz P."/>
            <person name="Woyke T."/>
            <person name="Wu D."/>
            <person name="Spring S."/>
            <person name="Klenk H.-P."/>
            <person name="Eisen J.A."/>
        </authorList>
    </citation>
    <scope>NUCLEOTIDE SEQUENCE [LARGE SCALE GENOMIC DNA]</scope>
    <source>
        <strain evidence="8">DSM 5692</strain>
    </source>
</reference>
<dbReference type="PRINTS" id="PR00344">
    <property type="entry name" value="BCTRLSENSOR"/>
</dbReference>
<dbReference type="OrthoDB" id="9813024at2"/>
<comment type="catalytic activity">
    <reaction evidence="1">
        <text>ATP + protein L-histidine = ADP + protein N-phospho-L-histidine.</text>
        <dbReference type="EC" id="2.7.13.3"/>
    </reaction>
</comment>
<evidence type="ECO:0000256" key="2">
    <source>
        <dbReference type="ARBA" id="ARBA00012438"/>
    </source>
</evidence>
<dbReference type="PROSITE" id="PS50109">
    <property type="entry name" value="HIS_KIN"/>
    <property type="match status" value="1"/>
</dbReference>
<dbReference type="PANTHER" id="PTHR43065">
    <property type="entry name" value="SENSOR HISTIDINE KINASE"/>
    <property type="match status" value="1"/>
</dbReference>
<dbReference type="InterPro" id="IPR005467">
    <property type="entry name" value="His_kinase_dom"/>
</dbReference>
<dbReference type="GO" id="GO:0006355">
    <property type="term" value="P:regulation of DNA-templated transcription"/>
    <property type="evidence" value="ECO:0007669"/>
    <property type="project" value="InterPro"/>
</dbReference>
<keyword evidence="7" id="KW-0418">Kinase</keyword>
<dbReference type="InterPro" id="IPR000014">
    <property type="entry name" value="PAS"/>
</dbReference>
<evidence type="ECO:0000259" key="6">
    <source>
        <dbReference type="PROSITE" id="PS50113"/>
    </source>
</evidence>
<dbReference type="InterPro" id="IPR035965">
    <property type="entry name" value="PAS-like_dom_sf"/>
</dbReference>
<feature type="domain" description="PAC" evidence="6">
    <location>
        <begin position="197"/>
        <end position="254"/>
    </location>
</feature>
<dbReference type="InterPro" id="IPR004358">
    <property type="entry name" value="Sig_transdc_His_kin-like_C"/>
</dbReference>
<keyword evidence="8" id="KW-1185">Reference proteome</keyword>
<reference evidence="7 8" key="2">
    <citation type="journal article" date="2010" name="Stand. Genomic Sci.">
        <title>Complete genome sequence of Desulfohalobium retbaense type strain (HR(100)).</title>
        <authorList>
            <person name="Spring S."/>
            <person name="Nolan M."/>
            <person name="Lapidus A."/>
            <person name="Glavina Del Rio T."/>
            <person name="Copeland A."/>
            <person name="Tice H."/>
            <person name="Cheng J.F."/>
            <person name="Lucas S."/>
            <person name="Land M."/>
            <person name="Chen F."/>
            <person name="Bruce D."/>
            <person name="Goodwin L."/>
            <person name="Pitluck S."/>
            <person name="Ivanova N."/>
            <person name="Mavromatis K."/>
            <person name="Mikhailova N."/>
            <person name="Pati A."/>
            <person name="Chen A."/>
            <person name="Palaniappan K."/>
            <person name="Hauser L."/>
            <person name="Chang Y.J."/>
            <person name="Jeffries C.D."/>
            <person name="Munk C."/>
            <person name="Kiss H."/>
            <person name="Chain P."/>
            <person name="Han C."/>
            <person name="Brettin T."/>
            <person name="Detter J.C."/>
            <person name="Schuler E."/>
            <person name="Goker M."/>
            <person name="Rohde M."/>
            <person name="Bristow J."/>
            <person name="Eisen J.A."/>
            <person name="Markowitz V."/>
            <person name="Hugenholtz P."/>
            <person name="Kyrpides N.C."/>
            <person name="Klenk H.P."/>
        </authorList>
    </citation>
    <scope>NUCLEOTIDE SEQUENCE [LARGE SCALE GENOMIC DNA]</scope>
    <source>
        <strain evidence="7 8">DSM 5692</strain>
    </source>
</reference>
<dbReference type="Gene3D" id="3.30.450.20">
    <property type="entry name" value="PAS domain"/>
    <property type="match status" value="2"/>
</dbReference>
<dbReference type="SMART" id="SM00388">
    <property type="entry name" value="HisKA"/>
    <property type="match status" value="1"/>
</dbReference>
<dbReference type="HOGENOM" id="CLU_000445_114_39_7"/>
<dbReference type="PROSITE" id="PS50113">
    <property type="entry name" value="PAC"/>
    <property type="match status" value="1"/>
</dbReference>